<dbReference type="Proteomes" id="UP000467201">
    <property type="component" value="Chromosome"/>
</dbReference>
<name>A0A7I7VQ06_9MYCO</name>
<evidence type="ECO:0000313" key="3">
    <source>
        <dbReference type="Proteomes" id="UP000467201"/>
    </source>
</evidence>
<evidence type="ECO:0000256" key="1">
    <source>
        <dbReference type="SAM" id="MobiDB-lite"/>
    </source>
</evidence>
<feature type="region of interest" description="Disordered" evidence="1">
    <location>
        <begin position="24"/>
        <end position="47"/>
    </location>
</feature>
<protein>
    <submittedName>
        <fullName evidence="2">Uncharacterized protein</fullName>
    </submittedName>
</protein>
<accession>A0A7I7VQ06</accession>
<sequence>MVSPDKIAVSKPSTVGEAGLAESLGLPDAAPSTAHLPPRAARSALKAPGEHDVGAAAEKTFTLVGFASNFPKFACRAREMDVGCHKIG</sequence>
<proteinExistence type="predicted"/>
<reference evidence="2 3" key="1">
    <citation type="journal article" date="2019" name="Emerg. Microbes Infect.">
        <title>Comprehensive subspecies identification of 175 nontuberculous mycobacteria species based on 7547 genomic profiles.</title>
        <authorList>
            <person name="Matsumoto Y."/>
            <person name="Kinjo T."/>
            <person name="Motooka D."/>
            <person name="Nabeya D."/>
            <person name="Jung N."/>
            <person name="Uechi K."/>
            <person name="Horii T."/>
            <person name="Iida T."/>
            <person name="Fujita J."/>
            <person name="Nakamura S."/>
        </authorList>
    </citation>
    <scope>NUCLEOTIDE SEQUENCE [LARGE SCALE GENOMIC DNA]</scope>
    <source>
        <strain evidence="2 3">JCM 12405</strain>
    </source>
</reference>
<evidence type="ECO:0000313" key="2">
    <source>
        <dbReference type="EMBL" id="BBZ07354.1"/>
    </source>
</evidence>
<dbReference type="EMBL" id="AP022605">
    <property type="protein sequence ID" value="BBZ07354.1"/>
    <property type="molecule type" value="Genomic_DNA"/>
</dbReference>
<organism evidence="2 3">
    <name type="scientific">Mycolicibacterium doricum</name>
    <dbReference type="NCBI Taxonomy" id="126673"/>
    <lineage>
        <taxon>Bacteria</taxon>
        <taxon>Bacillati</taxon>
        <taxon>Actinomycetota</taxon>
        <taxon>Actinomycetes</taxon>
        <taxon>Mycobacteriales</taxon>
        <taxon>Mycobacteriaceae</taxon>
        <taxon>Mycolicibacterium</taxon>
    </lineage>
</organism>
<dbReference type="KEGG" id="mdr:MDOR_15230"/>
<gene>
    <name evidence="2" type="ORF">MDOR_15230</name>
</gene>
<dbReference type="AlphaFoldDB" id="A0A7I7VQ06"/>